<dbReference type="InterPro" id="IPR036514">
    <property type="entry name" value="SGNH_hydro_sf"/>
</dbReference>
<reference evidence="2 3" key="1">
    <citation type="journal article" date="2013" name="Genome Announc.">
        <title>Draft Genome Sequence of Bhargavaea cecembensis Strain DSE10T, Isolated from a Deep-Sea Sediment Sample Collected at a Depth of 5,904 m from the Chagos-Laccadive Ridge System in the Indian Ocean.</title>
        <authorList>
            <person name="Shivaji S."/>
            <person name="Ara S."/>
            <person name="Begum Z."/>
            <person name="Ruth M."/>
            <person name="Singh A."/>
            <person name="Kumar Pinnaka A."/>
        </authorList>
    </citation>
    <scope>NUCLEOTIDE SEQUENCE [LARGE SCALE GENOMIC DNA]</scope>
    <source>
        <strain evidence="2 3">DSE10</strain>
    </source>
</reference>
<gene>
    <name evidence="2" type="ORF">C772_01458</name>
</gene>
<dbReference type="EMBL" id="AOFT01000006">
    <property type="protein sequence ID" value="EMR06563.1"/>
    <property type="molecule type" value="Genomic_DNA"/>
</dbReference>
<organism evidence="2 3">
    <name type="scientific">Bhargavaea cecembensis DSE10</name>
    <dbReference type="NCBI Taxonomy" id="1235279"/>
    <lineage>
        <taxon>Bacteria</taxon>
        <taxon>Bacillati</taxon>
        <taxon>Bacillota</taxon>
        <taxon>Bacilli</taxon>
        <taxon>Bacillales</taxon>
        <taxon>Caryophanaceae</taxon>
        <taxon>Bhargavaea</taxon>
    </lineage>
</organism>
<feature type="region of interest" description="Disordered" evidence="1">
    <location>
        <begin position="34"/>
        <end position="65"/>
    </location>
</feature>
<comment type="caution">
    <text evidence="2">The sequence shown here is derived from an EMBL/GenBank/DDBJ whole genome shotgun (WGS) entry which is preliminary data.</text>
</comment>
<evidence type="ECO:0000313" key="2">
    <source>
        <dbReference type="EMBL" id="EMR06563.1"/>
    </source>
</evidence>
<name>M7NDA5_9BACL</name>
<evidence type="ECO:0000313" key="3">
    <source>
        <dbReference type="Proteomes" id="UP000011919"/>
    </source>
</evidence>
<accession>M7NDA5</accession>
<dbReference type="SUPFAM" id="SSF52266">
    <property type="entry name" value="SGNH hydrolase"/>
    <property type="match status" value="1"/>
</dbReference>
<dbReference type="AlphaFoldDB" id="M7NDA5"/>
<dbReference type="Gene3D" id="3.40.50.1110">
    <property type="entry name" value="SGNH hydrolase"/>
    <property type="match status" value="1"/>
</dbReference>
<keyword evidence="3" id="KW-1185">Reference proteome</keyword>
<dbReference type="eggNOG" id="COG2755">
    <property type="taxonomic scope" value="Bacteria"/>
</dbReference>
<dbReference type="STRING" id="1235279.C772_01458"/>
<dbReference type="Proteomes" id="UP000011919">
    <property type="component" value="Unassembled WGS sequence"/>
</dbReference>
<feature type="compositionally biased region" description="Acidic residues" evidence="1">
    <location>
        <begin position="40"/>
        <end position="62"/>
    </location>
</feature>
<proteinExistence type="predicted"/>
<sequence length="268" mass="29804">MRKGLLVTLVALLCGAILIFSYLTYQNRLEEAARVKTDEETVTNEPEENTTSEPEQNGEENTDSVSIKQEELEILSANTDAKVQEVLLARLEAGEPAQMVVIGSGEIQGIADRLADAVNEAYGDFLTVDAFAFDGTSAEFVEQGVPNLAWTNEYDIVLYEPFTLNNNGIVVIEDEHAHIAQVEERAMEAVQDSAFLITPSHPIENAGYYLTQIDSLKNYAEQQGIPYVDTWNNWPMDELDSYLDENGVPTEQGLDVWADALIQYFIAQ</sequence>
<protein>
    <submittedName>
        <fullName evidence="2">Uncharacterized protein</fullName>
    </submittedName>
</protein>
<dbReference type="OrthoDB" id="2451965at2"/>
<dbReference type="RefSeq" id="WP_008298668.1">
    <property type="nucleotide sequence ID" value="NZ_AOFT01000006.1"/>
</dbReference>
<evidence type="ECO:0000256" key="1">
    <source>
        <dbReference type="SAM" id="MobiDB-lite"/>
    </source>
</evidence>